<feature type="transmembrane region" description="Helical" evidence="6">
    <location>
        <begin position="143"/>
        <end position="163"/>
    </location>
</feature>
<comment type="similarity">
    <text evidence="2">Belongs to the TerC family.</text>
</comment>
<dbReference type="NCBIfam" id="TIGR03718">
    <property type="entry name" value="R_switched_Alx"/>
    <property type="match status" value="1"/>
</dbReference>
<feature type="transmembrane region" description="Helical" evidence="6">
    <location>
        <begin position="169"/>
        <end position="189"/>
    </location>
</feature>
<accession>A0A2N3I8C1</accession>
<proteinExistence type="inferred from homology"/>
<keyword evidence="4 6" id="KW-1133">Transmembrane helix</keyword>
<evidence type="ECO:0000256" key="2">
    <source>
        <dbReference type="ARBA" id="ARBA00007511"/>
    </source>
</evidence>
<feature type="transmembrane region" description="Helical" evidence="6">
    <location>
        <begin position="39"/>
        <end position="59"/>
    </location>
</feature>
<dbReference type="InterPro" id="IPR022369">
    <property type="entry name" value="Integral_membrane_TerC_rswitch"/>
</dbReference>
<dbReference type="RefSeq" id="WP_101359614.1">
    <property type="nucleotide sequence ID" value="NZ_NKXO01000046.1"/>
</dbReference>
<feature type="transmembrane region" description="Helical" evidence="6">
    <location>
        <begin position="6"/>
        <end position="27"/>
    </location>
</feature>
<dbReference type="Proteomes" id="UP000233387">
    <property type="component" value="Unassembled WGS sequence"/>
</dbReference>
<organism evidence="7 8">
    <name type="scientific">Raineya orbicola</name>
    <dbReference type="NCBI Taxonomy" id="2016530"/>
    <lineage>
        <taxon>Bacteria</taxon>
        <taxon>Pseudomonadati</taxon>
        <taxon>Bacteroidota</taxon>
        <taxon>Cytophagia</taxon>
        <taxon>Cytophagales</taxon>
        <taxon>Raineyaceae</taxon>
        <taxon>Raineya</taxon>
    </lineage>
</organism>
<evidence type="ECO:0000256" key="6">
    <source>
        <dbReference type="SAM" id="Phobius"/>
    </source>
</evidence>
<evidence type="ECO:0000256" key="3">
    <source>
        <dbReference type="ARBA" id="ARBA00022692"/>
    </source>
</evidence>
<keyword evidence="3 6" id="KW-0812">Transmembrane</keyword>
<feature type="transmembrane region" description="Helical" evidence="6">
    <location>
        <begin position="326"/>
        <end position="346"/>
    </location>
</feature>
<dbReference type="GO" id="GO:0016020">
    <property type="term" value="C:membrane"/>
    <property type="evidence" value="ECO:0007669"/>
    <property type="project" value="UniProtKB-SubCell"/>
</dbReference>
<comment type="subcellular location">
    <subcellularLocation>
        <location evidence="1">Membrane</location>
        <topology evidence="1">Multi-pass membrane protein</topology>
    </subcellularLocation>
</comment>
<evidence type="ECO:0000256" key="1">
    <source>
        <dbReference type="ARBA" id="ARBA00004141"/>
    </source>
</evidence>
<dbReference type="InterPro" id="IPR005496">
    <property type="entry name" value="Integral_membrane_TerC"/>
</dbReference>
<dbReference type="PANTHER" id="PTHR30238:SF0">
    <property type="entry name" value="THYLAKOID MEMBRANE PROTEIN TERC, CHLOROPLASTIC"/>
    <property type="match status" value="1"/>
</dbReference>
<protein>
    <submittedName>
        <fullName evidence="7">Integral membrane protein, TerC family</fullName>
    </submittedName>
</protein>
<reference evidence="7 8" key="1">
    <citation type="submission" date="2017-06" db="EMBL/GenBank/DDBJ databases">
        <title>Raineya orbicola gen. nov., sp. nov. a slightly thermophilic bacterium of the phylum Bacteroidetes and the description of Raineyaceae fam. nov.</title>
        <authorList>
            <person name="Albuquerque L."/>
            <person name="Polonia A.R.M."/>
            <person name="Barroso C."/>
            <person name="Froufe H.J.C."/>
            <person name="Lage O."/>
            <person name="Lobo-Da-Cunha A."/>
            <person name="Egas C."/>
            <person name="Da Costa M.S."/>
        </authorList>
    </citation>
    <scope>NUCLEOTIDE SEQUENCE [LARGE SCALE GENOMIC DNA]</scope>
    <source>
        <strain evidence="7 8">SPSPC-11</strain>
    </source>
</reference>
<dbReference type="PANTHER" id="PTHR30238">
    <property type="entry name" value="MEMBRANE BOUND PREDICTED REDOX MODULATOR"/>
    <property type="match status" value="1"/>
</dbReference>
<keyword evidence="5 6" id="KW-0472">Membrane</keyword>
<evidence type="ECO:0000313" key="7">
    <source>
        <dbReference type="EMBL" id="PKQ66556.1"/>
    </source>
</evidence>
<sequence>MFSSEILFFSAFLVFIAFVLALDLGVFSKSSHVISFKEAVLWTIIWVSLAMLFFIFLRYEGHWIHNPQSYQEILKRVDIGDRGDVKISPDLSLEENLQIYRNYISIEFITAYVIEYALSADNIFVIILIFSSFGLREEYYKKVLFWGVLGAILMRFIFIFLGIEIVRQFHWVLYIFGAFLIFQGVKIFFEKEEEEETIDPQKHPIVRFASKYFAVYPHYEGDKFFVVKNGKRMITTLFIVLLIVEFTDLIFAVDSVPAVLGITQDQPIAYFSNIFAIMGLRSMFFLLSNIMHLFHYLKYGLGVLLTFIGLKMVLEYPLQEIGFKPTYSIYIILSILTTSIVLSLIFPKKEDLESTIIEEKKSADV</sequence>
<name>A0A2N3I8C1_9BACT</name>
<dbReference type="AlphaFoldDB" id="A0A2N3I8C1"/>
<evidence type="ECO:0000256" key="5">
    <source>
        <dbReference type="ARBA" id="ARBA00023136"/>
    </source>
</evidence>
<evidence type="ECO:0000256" key="4">
    <source>
        <dbReference type="ARBA" id="ARBA00022989"/>
    </source>
</evidence>
<comment type="caution">
    <text evidence="7">The sequence shown here is derived from an EMBL/GenBank/DDBJ whole genome shotgun (WGS) entry which is preliminary data.</text>
</comment>
<gene>
    <name evidence="7" type="ORF">Rain11_2351</name>
</gene>
<dbReference type="Pfam" id="PF03741">
    <property type="entry name" value="TerC"/>
    <property type="match status" value="1"/>
</dbReference>
<dbReference type="OrthoDB" id="9783692at2"/>
<feature type="transmembrane region" description="Helical" evidence="6">
    <location>
        <begin position="296"/>
        <end position="314"/>
    </location>
</feature>
<keyword evidence="8" id="KW-1185">Reference proteome</keyword>
<dbReference type="EMBL" id="NKXO01000046">
    <property type="protein sequence ID" value="PKQ66556.1"/>
    <property type="molecule type" value="Genomic_DNA"/>
</dbReference>
<evidence type="ECO:0000313" key="8">
    <source>
        <dbReference type="Proteomes" id="UP000233387"/>
    </source>
</evidence>
<feature type="transmembrane region" description="Helical" evidence="6">
    <location>
        <begin position="233"/>
        <end position="253"/>
    </location>
</feature>
<feature type="transmembrane region" description="Helical" evidence="6">
    <location>
        <begin position="268"/>
        <end position="287"/>
    </location>
</feature>
<feature type="transmembrane region" description="Helical" evidence="6">
    <location>
        <begin position="109"/>
        <end position="131"/>
    </location>
</feature>